<dbReference type="GeneID" id="51373219"/>
<dbReference type="RefSeq" id="WP_167521693.1">
    <property type="nucleotide sequence ID" value="NZ_CP044423.1"/>
</dbReference>
<proteinExistence type="predicted"/>
<protein>
    <submittedName>
        <fullName evidence="1">Uncharacterized protein</fullName>
    </submittedName>
</protein>
<reference evidence="1" key="1">
    <citation type="submission" date="2018-10" db="EMBL/GenBank/DDBJ databases">
        <title>Genomic Encyclopedia of Archaeal and Bacterial Type Strains, Phase II (KMG-II): from individual species to whole genera.</title>
        <authorList>
            <person name="Goeker M."/>
        </authorList>
    </citation>
    <scope>NUCLEOTIDE SEQUENCE [LARGE SCALE GENOMIC DNA]</scope>
    <source>
        <strain evidence="1">DSM 2944</strain>
    </source>
</reference>
<dbReference type="Proteomes" id="UP000273626">
    <property type="component" value="Unassembled WGS sequence"/>
</dbReference>
<keyword evidence="2" id="KW-1185">Reference proteome</keyword>
<gene>
    <name evidence="1" type="ORF">BDE18_3150</name>
</gene>
<organism evidence="1 2">
    <name type="scientific">Paracoccus pantotrophus</name>
    <name type="common">Thiosphaera pantotropha</name>
    <dbReference type="NCBI Taxonomy" id="82367"/>
    <lineage>
        <taxon>Bacteria</taxon>
        <taxon>Pseudomonadati</taxon>
        <taxon>Pseudomonadota</taxon>
        <taxon>Alphaproteobacteria</taxon>
        <taxon>Rhodobacterales</taxon>
        <taxon>Paracoccaceae</taxon>
        <taxon>Paracoccus</taxon>
    </lineage>
</organism>
<dbReference type="EMBL" id="RBLI01000002">
    <property type="protein sequence ID" value="RKS44306.1"/>
    <property type="molecule type" value="Genomic_DNA"/>
</dbReference>
<evidence type="ECO:0000313" key="2">
    <source>
        <dbReference type="Proteomes" id="UP000273626"/>
    </source>
</evidence>
<evidence type="ECO:0000313" key="1">
    <source>
        <dbReference type="EMBL" id="RKS44306.1"/>
    </source>
</evidence>
<sequence length="57" mass="6682">MSRVPFLLTRGFDPDEIAAFFQDRFLLHLRKLRGLEPRLGDEPLRIAPSRMQMPCPE</sequence>
<name>A0ABX9S8B9_PARPN</name>
<accession>A0ABX9S8B9</accession>
<comment type="caution">
    <text evidence="1">The sequence shown here is derived from an EMBL/GenBank/DDBJ whole genome shotgun (WGS) entry which is preliminary data.</text>
</comment>